<feature type="coiled-coil region" evidence="3">
    <location>
        <begin position="98"/>
        <end position="163"/>
    </location>
</feature>
<dbReference type="FunFam" id="2.40.420.20:FF:000001">
    <property type="entry name" value="Efflux RND transporter periplasmic adaptor subunit"/>
    <property type="match status" value="1"/>
</dbReference>
<comment type="subcellular location">
    <subcellularLocation>
        <location evidence="1">Cell envelope</location>
    </subcellularLocation>
</comment>
<dbReference type="InterPro" id="IPR006143">
    <property type="entry name" value="RND_pump_MFP"/>
</dbReference>
<dbReference type="EMBL" id="WTYQ01000002">
    <property type="protein sequence ID" value="MXP25580.1"/>
    <property type="molecule type" value="Genomic_DNA"/>
</dbReference>
<dbReference type="GO" id="GO:0005886">
    <property type="term" value="C:plasma membrane"/>
    <property type="evidence" value="ECO:0007669"/>
    <property type="project" value="UniProtKB-SubCell"/>
</dbReference>
<dbReference type="GO" id="GO:0046677">
    <property type="term" value="P:response to antibiotic"/>
    <property type="evidence" value="ECO:0007669"/>
    <property type="project" value="TreeGrafter"/>
</dbReference>
<keyword evidence="4" id="KW-0732">Signal</keyword>
<dbReference type="Pfam" id="PF25917">
    <property type="entry name" value="BSH_RND"/>
    <property type="match status" value="1"/>
</dbReference>
<dbReference type="NCBIfam" id="TIGR01730">
    <property type="entry name" value="RND_mfp"/>
    <property type="match status" value="1"/>
</dbReference>
<protein>
    <submittedName>
        <fullName evidence="9">Efflux RND transporter periplasmic adaptor subunit</fullName>
    </submittedName>
</protein>
<dbReference type="PROSITE" id="PS51257">
    <property type="entry name" value="PROKAR_LIPOPROTEIN"/>
    <property type="match status" value="1"/>
</dbReference>
<dbReference type="RefSeq" id="WP_160738799.1">
    <property type="nucleotide sequence ID" value="NZ_WTYQ01000002.1"/>
</dbReference>
<dbReference type="Gene3D" id="2.40.420.20">
    <property type="match status" value="1"/>
</dbReference>
<name>A0A845A5W3_9SPHN</name>
<feature type="domain" description="Multidrug resistance protein MdtA-like barrel-sandwich hybrid" evidence="6">
    <location>
        <begin position="58"/>
        <end position="200"/>
    </location>
</feature>
<comment type="similarity">
    <text evidence="2">Belongs to the membrane fusion protein (MFP) (TC 8.A.1) family.</text>
</comment>
<dbReference type="Gene3D" id="2.40.50.100">
    <property type="match status" value="1"/>
</dbReference>
<proteinExistence type="inferred from homology"/>
<gene>
    <name evidence="9" type="ORF">GRI39_05925</name>
</gene>
<dbReference type="InterPro" id="IPR058624">
    <property type="entry name" value="MdtA-like_HH"/>
</dbReference>
<evidence type="ECO:0000259" key="6">
    <source>
        <dbReference type="Pfam" id="PF25917"/>
    </source>
</evidence>
<dbReference type="InterPro" id="IPR058625">
    <property type="entry name" value="MdtA-like_BSH"/>
</dbReference>
<keyword evidence="10" id="KW-1185">Reference proteome</keyword>
<reference evidence="9 10" key="1">
    <citation type="submission" date="2019-12" db="EMBL/GenBank/DDBJ databases">
        <title>Genomic-based taxomic classification of the family Erythrobacteraceae.</title>
        <authorList>
            <person name="Xu L."/>
        </authorList>
    </citation>
    <scope>NUCLEOTIDE SEQUENCE [LARGE SCALE GENOMIC DNA]</scope>
    <source>
        <strain evidence="9 10">DSM 18604</strain>
    </source>
</reference>
<feature type="domain" description="Multidrug resistance protein MdtA-like alpha-helical hairpin" evidence="5">
    <location>
        <begin position="99"/>
        <end position="167"/>
    </location>
</feature>
<evidence type="ECO:0000256" key="4">
    <source>
        <dbReference type="SAM" id="SignalP"/>
    </source>
</evidence>
<dbReference type="Gene3D" id="1.10.287.470">
    <property type="entry name" value="Helix hairpin bin"/>
    <property type="match status" value="1"/>
</dbReference>
<dbReference type="OrthoDB" id="9816569at2"/>
<evidence type="ECO:0000259" key="5">
    <source>
        <dbReference type="Pfam" id="PF25876"/>
    </source>
</evidence>
<feature type="domain" description="Multidrug resistance protein MdtA-like C-terminal permuted SH3" evidence="8">
    <location>
        <begin position="295"/>
        <end position="357"/>
    </location>
</feature>
<dbReference type="Pfam" id="PF25876">
    <property type="entry name" value="HH_MFP_RND"/>
    <property type="match status" value="1"/>
</dbReference>
<comment type="caution">
    <text evidence="9">The sequence shown here is derived from an EMBL/GenBank/DDBJ whole genome shotgun (WGS) entry which is preliminary data.</text>
</comment>
<dbReference type="PANTHER" id="PTHR30158">
    <property type="entry name" value="ACRA/E-RELATED COMPONENT OF DRUG EFFLUX TRANSPORTER"/>
    <property type="match status" value="1"/>
</dbReference>
<evidence type="ECO:0000259" key="8">
    <source>
        <dbReference type="Pfam" id="PF25967"/>
    </source>
</evidence>
<dbReference type="Pfam" id="PF25944">
    <property type="entry name" value="Beta-barrel_RND"/>
    <property type="match status" value="1"/>
</dbReference>
<dbReference type="InterPro" id="IPR058626">
    <property type="entry name" value="MdtA-like_b-barrel"/>
</dbReference>
<keyword evidence="3" id="KW-0175">Coiled coil</keyword>
<feature type="chain" id="PRO_5032377606" evidence="4">
    <location>
        <begin position="25"/>
        <end position="373"/>
    </location>
</feature>
<dbReference type="InterPro" id="IPR058627">
    <property type="entry name" value="MdtA-like_C"/>
</dbReference>
<accession>A0A845A5W3</accession>
<dbReference type="GO" id="GO:0022857">
    <property type="term" value="F:transmembrane transporter activity"/>
    <property type="evidence" value="ECO:0007669"/>
    <property type="project" value="InterPro"/>
</dbReference>
<evidence type="ECO:0000313" key="9">
    <source>
        <dbReference type="EMBL" id="MXP25580.1"/>
    </source>
</evidence>
<organism evidence="9 10">
    <name type="scientific">Altericroceibacterium indicum</name>
    <dbReference type="NCBI Taxonomy" id="374177"/>
    <lineage>
        <taxon>Bacteria</taxon>
        <taxon>Pseudomonadati</taxon>
        <taxon>Pseudomonadota</taxon>
        <taxon>Alphaproteobacteria</taxon>
        <taxon>Sphingomonadales</taxon>
        <taxon>Erythrobacteraceae</taxon>
        <taxon>Altericroceibacterium</taxon>
    </lineage>
</organism>
<dbReference type="AlphaFoldDB" id="A0A845A5W3"/>
<dbReference type="PANTHER" id="PTHR30158:SF3">
    <property type="entry name" value="MULTIDRUG EFFLUX PUMP SUBUNIT ACRA-RELATED"/>
    <property type="match status" value="1"/>
</dbReference>
<evidence type="ECO:0000256" key="1">
    <source>
        <dbReference type="ARBA" id="ARBA00004196"/>
    </source>
</evidence>
<evidence type="ECO:0000256" key="2">
    <source>
        <dbReference type="ARBA" id="ARBA00009477"/>
    </source>
</evidence>
<sequence>MNYLRIAGMAAALAMATACSSQQAGSPKGPVEVGYVTLTSGDATLSSELTGRITATIKAEVRPQVDGVIRKRLFTEGSYVRAGQQLYQIDPRSYSASRDQIAAQIESAKATLQAANAKADRYRTLVGSEAVSQQDIDDAIATAKQAKASLNQYQANLRAANLNIEFTRVLAPISGRIGRSNFTPGALVTANQTAALATIQQLDPVFVDITQSSAQLLRLRRELADGDVIPASTSVTLILEDGTKYPLPGKLEFSEVDVDEDSGTVTLRARFPNPQGILLPGMFVRVETPQAVIPNAVMVPQQGISRDAKGNGTALVVDKNNKVVLRTVTTAEAVGNKWVATAGLKAGDRLIIEGTDKVKPGDTVKAVKVKIGG</sequence>
<feature type="domain" description="Multidrug resistance protein MdtA-like beta-barrel" evidence="7">
    <location>
        <begin position="204"/>
        <end position="287"/>
    </location>
</feature>
<evidence type="ECO:0000256" key="3">
    <source>
        <dbReference type="SAM" id="Coils"/>
    </source>
</evidence>
<dbReference type="Pfam" id="PF25967">
    <property type="entry name" value="RND-MFP_C"/>
    <property type="match status" value="1"/>
</dbReference>
<feature type="signal peptide" evidence="4">
    <location>
        <begin position="1"/>
        <end position="24"/>
    </location>
</feature>
<dbReference type="Gene3D" id="2.40.30.170">
    <property type="match status" value="1"/>
</dbReference>
<evidence type="ECO:0000313" key="10">
    <source>
        <dbReference type="Proteomes" id="UP000460561"/>
    </source>
</evidence>
<dbReference type="SUPFAM" id="SSF111369">
    <property type="entry name" value="HlyD-like secretion proteins"/>
    <property type="match status" value="1"/>
</dbReference>
<dbReference type="Proteomes" id="UP000460561">
    <property type="component" value="Unassembled WGS sequence"/>
</dbReference>
<evidence type="ECO:0000259" key="7">
    <source>
        <dbReference type="Pfam" id="PF25944"/>
    </source>
</evidence>